<sequence length="216" mass="23685">MDGRPTWNHSTPLTLTYALSPIHTINYLKLSDIFAALERAFSSWSSVIPVNFTGTLDYDNANITIGFYYGDHGIGSPFDNRVLAHATGPSSGWLNYIHFNDGFTWAVDFNNYEKAEMVFDLESVALHEIGHVLGLNHSSIHEAVMWAGTPPRTKKADLTLDDVNGAQALYGANPNFNLGSLKAKKPASKSSFANKSFGLIEVITISISLVVKAMLF</sequence>
<evidence type="ECO:0000256" key="5">
    <source>
        <dbReference type="PIRSR" id="PIRSR621190-1"/>
    </source>
</evidence>
<feature type="binding site" evidence="6">
    <location>
        <position position="85"/>
    </location>
    <ligand>
        <name>Zn(2+)</name>
        <dbReference type="ChEBI" id="CHEBI:29105"/>
        <label>1</label>
    </ligand>
</feature>
<evidence type="ECO:0000313" key="9">
    <source>
        <dbReference type="Proteomes" id="UP001177140"/>
    </source>
</evidence>
<dbReference type="Gene3D" id="3.40.390.10">
    <property type="entry name" value="Collagenase (Catalytic Domain)"/>
    <property type="match status" value="1"/>
</dbReference>
<feature type="active site" evidence="5">
    <location>
        <position position="128"/>
    </location>
</feature>
<keyword evidence="4 6" id="KW-0862">Zinc</keyword>
<evidence type="ECO:0000256" key="4">
    <source>
        <dbReference type="ARBA" id="ARBA00022833"/>
    </source>
</evidence>
<gene>
    <name evidence="8" type="ORF">MKW94_015680</name>
</gene>
<feature type="binding site" evidence="6">
    <location>
        <position position="137"/>
    </location>
    <ligand>
        <name>Zn(2+)</name>
        <dbReference type="ChEBI" id="CHEBI:29105"/>
        <label>2</label>
        <note>catalytic</note>
    </ligand>
</feature>
<keyword evidence="6" id="KW-0106">Calcium</keyword>
<feature type="binding site" evidence="6">
    <location>
        <position position="145"/>
    </location>
    <ligand>
        <name>Zn(2+)</name>
        <dbReference type="ChEBI" id="CHEBI:29105"/>
        <label>2</label>
        <note>catalytic</note>
    </ligand>
</feature>
<dbReference type="InterPro" id="IPR001818">
    <property type="entry name" value="Pept_M10_metallopeptidase"/>
</dbReference>
<dbReference type="SMART" id="SM00235">
    <property type="entry name" value="ZnMc"/>
    <property type="match status" value="1"/>
</dbReference>
<dbReference type="GO" id="GO:0030198">
    <property type="term" value="P:extracellular matrix organization"/>
    <property type="evidence" value="ECO:0007669"/>
    <property type="project" value="TreeGrafter"/>
</dbReference>
<dbReference type="Proteomes" id="UP001177140">
    <property type="component" value="Unassembled WGS sequence"/>
</dbReference>
<evidence type="ECO:0000259" key="7">
    <source>
        <dbReference type="SMART" id="SM00235"/>
    </source>
</evidence>
<dbReference type="AlphaFoldDB" id="A0AA41UUV1"/>
<evidence type="ECO:0000256" key="2">
    <source>
        <dbReference type="ARBA" id="ARBA00022723"/>
    </source>
</evidence>
<reference evidence="8" key="1">
    <citation type="submission" date="2022-03" db="EMBL/GenBank/DDBJ databases">
        <title>A functionally conserved STORR gene fusion in Papaver species that diverged 16.8 million years ago.</title>
        <authorList>
            <person name="Catania T."/>
        </authorList>
    </citation>
    <scope>NUCLEOTIDE SEQUENCE</scope>
    <source>
        <strain evidence="8">S-191538</strain>
    </source>
</reference>
<comment type="cofactor">
    <cofactor evidence="6">
        <name>Ca(2+)</name>
        <dbReference type="ChEBI" id="CHEBI:29108"/>
    </cofactor>
    <text evidence="6">Can bind about 5 Ca(2+) ions per subunit.</text>
</comment>
<name>A0AA41UUV1_PAPNU</name>
<proteinExistence type="predicted"/>
<keyword evidence="2 6" id="KW-0479">Metal-binding</keyword>
<feature type="binding site" evidence="6">
    <location>
        <position position="127"/>
    </location>
    <ligand>
        <name>Zn(2+)</name>
        <dbReference type="ChEBI" id="CHEBI:29105"/>
        <label>2</label>
        <note>catalytic</note>
    </ligand>
</feature>
<dbReference type="Pfam" id="PF00413">
    <property type="entry name" value="Peptidase_M10"/>
    <property type="match status" value="1"/>
</dbReference>
<comment type="caution">
    <text evidence="8">The sequence shown here is derived from an EMBL/GenBank/DDBJ whole genome shotgun (WGS) entry which is preliminary data.</text>
</comment>
<dbReference type="InterPro" id="IPR024079">
    <property type="entry name" value="MetalloPept_cat_dom_sf"/>
</dbReference>
<protein>
    <recommendedName>
        <fullName evidence="7">Peptidase metallopeptidase domain-containing protein</fullName>
    </recommendedName>
</protein>
<feature type="binding site" evidence="6">
    <location>
        <position position="79"/>
    </location>
    <ligand>
        <name>Ca(2+)</name>
        <dbReference type="ChEBI" id="CHEBI:29108"/>
        <label>3</label>
    </ligand>
</feature>
<accession>A0AA41UUV1</accession>
<dbReference type="GO" id="GO:0004222">
    <property type="term" value="F:metalloendopeptidase activity"/>
    <property type="evidence" value="ECO:0007669"/>
    <property type="project" value="InterPro"/>
</dbReference>
<feature type="binding site" evidence="6">
    <location>
        <position position="98"/>
    </location>
    <ligand>
        <name>Zn(2+)</name>
        <dbReference type="ChEBI" id="CHEBI:29105"/>
        <label>1</label>
    </ligand>
</feature>
<dbReference type="GO" id="GO:0006508">
    <property type="term" value="P:proteolysis"/>
    <property type="evidence" value="ECO:0007669"/>
    <property type="project" value="UniProtKB-KW"/>
</dbReference>
<evidence type="ECO:0000256" key="3">
    <source>
        <dbReference type="ARBA" id="ARBA00022801"/>
    </source>
</evidence>
<dbReference type="InterPro" id="IPR021190">
    <property type="entry name" value="Pept_M10A"/>
</dbReference>
<organism evidence="8 9">
    <name type="scientific">Papaver nudicaule</name>
    <name type="common">Iceland poppy</name>
    <dbReference type="NCBI Taxonomy" id="74823"/>
    <lineage>
        <taxon>Eukaryota</taxon>
        <taxon>Viridiplantae</taxon>
        <taxon>Streptophyta</taxon>
        <taxon>Embryophyta</taxon>
        <taxon>Tracheophyta</taxon>
        <taxon>Spermatophyta</taxon>
        <taxon>Magnoliopsida</taxon>
        <taxon>Ranunculales</taxon>
        <taxon>Papaveraceae</taxon>
        <taxon>Papaveroideae</taxon>
        <taxon>Papaver</taxon>
    </lineage>
</organism>
<keyword evidence="9" id="KW-1185">Reference proteome</keyword>
<evidence type="ECO:0000256" key="1">
    <source>
        <dbReference type="ARBA" id="ARBA00022670"/>
    </source>
</evidence>
<feature type="binding site" evidence="6">
    <location>
        <position position="101"/>
    </location>
    <ligand>
        <name>Ca(2+)</name>
        <dbReference type="ChEBI" id="CHEBI:29108"/>
        <label>1</label>
    </ligand>
</feature>
<feature type="domain" description="Peptidase metallopeptidase" evidence="7">
    <location>
        <begin position="3"/>
        <end position="172"/>
    </location>
</feature>
<comment type="cofactor">
    <cofactor evidence="6">
        <name>Zn(2+)</name>
        <dbReference type="ChEBI" id="CHEBI:29105"/>
    </cofactor>
    <text evidence="6">Binds 2 Zn(2+) ions per subunit.</text>
</comment>
<dbReference type="EMBL" id="JAJJMA010022295">
    <property type="protein sequence ID" value="MCL7023450.1"/>
    <property type="molecule type" value="Genomic_DNA"/>
</dbReference>
<dbReference type="GO" id="GO:0008270">
    <property type="term" value="F:zinc ion binding"/>
    <property type="evidence" value="ECO:0007669"/>
    <property type="project" value="InterPro"/>
</dbReference>
<dbReference type="PANTHER" id="PTHR10201">
    <property type="entry name" value="MATRIX METALLOPROTEINASE"/>
    <property type="match status" value="1"/>
</dbReference>
<dbReference type="PANTHER" id="PTHR10201:SF321">
    <property type="entry name" value="METALLOENDOPROTEINASE 4-MMP"/>
    <property type="match status" value="1"/>
</dbReference>
<evidence type="ECO:0000313" key="8">
    <source>
        <dbReference type="EMBL" id="MCL7023450.1"/>
    </source>
</evidence>
<feature type="binding site" evidence="6">
    <location>
        <position position="131"/>
    </location>
    <ligand>
        <name>Zn(2+)</name>
        <dbReference type="ChEBI" id="CHEBI:29105"/>
        <label>2</label>
        <note>catalytic</note>
    </ligand>
</feature>
<dbReference type="PRINTS" id="PR00138">
    <property type="entry name" value="MATRIXIN"/>
</dbReference>
<feature type="binding site" evidence="6">
    <location>
        <position position="200"/>
    </location>
    <ligand>
        <name>Ca(2+)</name>
        <dbReference type="ChEBI" id="CHEBI:29108"/>
        <label>5</label>
    </ligand>
</feature>
<keyword evidence="3" id="KW-0378">Hydrolase</keyword>
<dbReference type="SUPFAM" id="SSF55486">
    <property type="entry name" value="Metalloproteases ('zincins'), catalytic domain"/>
    <property type="match status" value="1"/>
</dbReference>
<feature type="binding site" evidence="6">
    <location>
        <position position="72"/>
    </location>
    <ligand>
        <name>Zn(2+)</name>
        <dbReference type="ChEBI" id="CHEBI:29105"/>
        <label>1</label>
    </ligand>
</feature>
<dbReference type="GO" id="GO:0031012">
    <property type="term" value="C:extracellular matrix"/>
    <property type="evidence" value="ECO:0007669"/>
    <property type="project" value="InterPro"/>
</dbReference>
<dbReference type="GO" id="GO:0030574">
    <property type="term" value="P:collagen catabolic process"/>
    <property type="evidence" value="ECO:0007669"/>
    <property type="project" value="TreeGrafter"/>
</dbReference>
<keyword evidence="1" id="KW-0645">Protease</keyword>
<evidence type="ECO:0000256" key="6">
    <source>
        <dbReference type="PIRSR" id="PIRSR621190-2"/>
    </source>
</evidence>
<dbReference type="InterPro" id="IPR006026">
    <property type="entry name" value="Peptidase_Metallo"/>
</dbReference>